<dbReference type="PATRIC" id="fig|1502723.3.peg.3329"/>
<dbReference type="Proteomes" id="UP000032545">
    <property type="component" value="Unassembled WGS sequence"/>
</dbReference>
<dbReference type="InterPro" id="IPR021491">
    <property type="entry name" value="DUF3145"/>
</dbReference>
<evidence type="ECO:0008006" key="3">
    <source>
        <dbReference type="Google" id="ProtNLM"/>
    </source>
</evidence>
<accession>A0A0D8BKJ6</accession>
<dbReference type="AlphaFoldDB" id="A0A0D8BKJ6"/>
<reference evidence="2" key="1">
    <citation type="submission" date="2015-02" db="EMBL/GenBank/DDBJ databases">
        <title>Draft Genome of Frankia sp. CpI1-S.</title>
        <authorList>
            <person name="Oshone R.T."/>
            <person name="Ngom M."/>
            <person name="Ghodhbane-Gtari F."/>
            <person name="Gtari M."/>
            <person name="Morris K."/>
            <person name="Thomas K."/>
            <person name="Sen A."/>
            <person name="Tisa L.S."/>
        </authorList>
    </citation>
    <scope>NUCLEOTIDE SEQUENCE [LARGE SCALE GENOMIC DNA]</scope>
    <source>
        <strain evidence="2">CpI1-S</strain>
    </source>
</reference>
<sequence>MVAMSSTARELSSGSSSFAVPGKLAVLACPPALCPHLEFGASGVLSSPVSLTWTAQPGMPGFLFAGLEWRASPGTAGRVAGALRRLGHITFETVEGPSPGCDAERYSYTPDLGLHRAAIAANGDVVVGEAALRALLERGEARETLARGLHRLLGTAWDDVLEPLRRGAHGAPVTWLRRTG</sequence>
<protein>
    <recommendedName>
        <fullName evidence="3">DUF3145 domain-containing protein</fullName>
    </recommendedName>
</protein>
<proteinExistence type="predicted"/>
<reference evidence="1 2" key="2">
    <citation type="journal article" date="2016" name="Genome Announc.">
        <title>Permanent Draft Genome Sequences for Two Variants of Frankia sp. Strain CpI1, the First Frankia Strain Isolated from Root Nodules of Comptonia peregrina.</title>
        <authorList>
            <person name="Oshone R."/>
            <person name="Hurst S.G.IV."/>
            <person name="Abebe-Akele F."/>
            <person name="Simpson S."/>
            <person name="Morris K."/>
            <person name="Thomas W.K."/>
            <person name="Tisa L.S."/>
        </authorList>
    </citation>
    <scope>NUCLEOTIDE SEQUENCE [LARGE SCALE GENOMIC DNA]</scope>
    <source>
        <strain evidence="2">CpI1-S</strain>
    </source>
</reference>
<gene>
    <name evidence="1" type="ORF">FF36_00756</name>
</gene>
<dbReference type="OrthoDB" id="3210860at2"/>
<dbReference type="EMBL" id="JYFN01000004">
    <property type="protein sequence ID" value="KJE24753.1"/>
    <property type="molecule type" value="Genomic_DNA"/>
</dbReference>
<name>A0A0D8BKJ6_9ACTN</name>
<organism evidence="1 2">
    <name type="scientific">Frankia torreyi</name>
    <dbReference type="NCBI Taxonomy" id="1856"/>
    <lineage>
        <taxon>Bacteria</taxon>
        <taxon>Bacillati</taxon>
        <taxon>Actinomycetota</taxon>
        <taxon>Actinomycetes</taxon>
        <taxon>Frankiales</taxon>
        <taxon>Frankiaceae</taxon>
        <taxon>Frankia</taxon>
    </lineage>
</organism>
<comment type="caution">
    <text evidence="1">The sequence shown here is derived from an EMBL/GenBank/DDBJ whole genome shotgun (WGS) entry which is preliminary data.</text>
</comment>
<evidence type="ECO:0000313" key="1">
    <source>
        <dbReference type="EMBL" id="KJE24753.1"/>
    </source>
</evidence>
<evidence type="ECO:0000313" key="2">
    <source>
        <dbReference type="Proteomes" id="UP000032545"/>
    </source>
</evidence>
<keyword evidence="2" id="KW-1185">Reference proteome</keyword>
<dbReference type="Pfam" id="PF11343">
    <property type="entry name" value="DUF3145"/>
    <property type="match status" value="1"/>
</dbReference>